<keyword evidence="2" id="KW-0732">Signal</keyword>
<dbReference type="EMBL" id="FWWY01000001">
    <property type="protein sequence ID" value="SMC06656.1"/>
    <property type="molecule type" value="Genomic_DNA"/>
</dbReference>
<protein>
    <recommendedName>
        <fullName evidence="5">DUF4352 domain-containing protein</fullName>
    </recommendedName>
</protein>
<evidence type="ECO:0000313" key="4">
    <source>
        <dbReference type="Proteomes" id="UP000192660"/>
    </source>
</evidence>
<organism evidence="3 4">
    <name type="scientific">Sulfobacillus thermosulfidooxidans (strain DSM 9293 / VKM B-1269 / AT-1)</name>
    <dbReference type="NCBI Taxonomy" id="929705"/>
    <lineage>
        <taxon>Bacteria</taxon>
        <taxon>Bacillati</taxon>
        <taxon>Bacillota</taxon>
        <taxon>Clostridia</taxon>
        <taxon>Eubacteriales</taxon>
        <taxon>Clostridiales Family XVII. Incertae Sedis</taxon>
        <taxon>Sulfobacillus</taxon>
    </lineage>
</organism>
<evidence type="ECO:0000313" key="3">
    <source>
        <dbReference type="EMBL" id="SMC06656.1"/>
    </source>
</evidence>
<dbReference type="STRING" id="28034.BFX07_12960"/>
<feature type="compositionally biased region" description="Low complexity" evidence="1">
    <location>
        <begin position="45"/>
        <end position="71"/>
    </location>
</feature>
<evidence type="ECO:0000256" key="1">
    <source>
        <dbReference type="SAM" id="MobiDB-lite"/>
    </source>
</evidence>
<keyword evidence="4" id="KW-1185">Reference proteome</keyword>
<feature type="signal peptide" evidence="2">
    <location>
        <begin position="1"/>
        <end position="30"/>
    </location>
</feature>
<dbReference type="OrthoDB" id="9959578at2"/>
<sequence length="219" mass="22313">MQGSYRSVLLSIGLSLGVVGLLAGCGQQSAAPSSATFGGASAQKTTSPSPSSRNTAPTSATPTSSKPSQASDNMTMTIPSTPAPPQAGVYSEMTIAVTHVIAEGHETVNGQSMNVYALTVTIHNPTSALIPLALNDFSVEPLHASAYTYSYNDVMHAPLTASSSLFPLPVDSSSPSSVVRYIQPGSAVSGTITIMVAPSSAYQIVWGGTTKVATTFAVS</sequence>
<feature type="chain" id="PRO_5039562048" description="DUF4352 domain-containing protein" evidence="2">
    <location>
        <begin position="31"/>
        <end position="219"/>
    </location>
</feature>
<proteinExistence type="predicted"/>
<evidence type="ECO:0000256" key="2">
    <source>
        <dbReference type="SAM" id="SignalP"/>
    </source>
</evidence>
<dbReference type="PROSITE" id="PS51257">
    <property type="entry name" value="PROKAR_LIPOPROTEIN"/>
    <property type="match status" value="1"/>
</dbReference>
<dbReference type="AlphaFoldDB" id="A0A1W1WK67"/>
<gene>
    <name evidence="3" type="ORF">SAMN00768000_2937</name>
</gene>
<reference evidence="4" key="1">
    <citation type="submission" date="2017-04" db="EMBL/GenBank/DDBJ databases">
        <authorList>
            <person name="Varghese N."/>
            <person name="Submissions S."/>
        </authorList>
    </citation>
    <scope>NUCLEOTIDE SEQUENCE [LARGE SCALE GENOMIC DNA]</scope>
    <source>
        <strain evidence="4">DSM 9293</strain>
    </source>
</reference>
<dbReference type="Proteomes" id="UP000192660">
    <property type="component" value="Unassembled WGS sequence"/>
</dbReference>
<feature type="region of interest" description="Disordered" evidence="1">
    <location>
        <begin position="33"/>
        <end position="85"/>
    </location>
</feature>
<evidence type="ECO:0008006" key="5">
    <source>
        <dbReference type="Google" id="ProtNLM"/>
    </source>
</evidence>
<dbReference type="RefSeq" id="WP_020373031.1">
    <property type="nucleotide sequence ID" value="NZ_FWWY01000001.1"/>
</dbReference>
<accession>A0A1W1WK67</accession>
<name>A0A1W1WK67_SULTA</name>